<comment type="cofactor">
    <cofactor evidence="1">
        <name>pyruvate</name>
        <dbReference type="ChEBI" id="CHEBI:15361"/>
    </cofactor>
</comment>
<keyword evidence="6" id="KW-0456">Lyase</keyword>
<evidence type="ECO:0000256" key="4">
    <source>
        <dbReference type="ARBA" id="ARBA00023115"/>
    </source>
</evidence>
<protein>
    <submittedName>
        <fullName evidence="9">Putative S-adenosylmethionine decarboxylase</fullName>
    </submittedName>
</protein>
<keyword evidence="2" id="KW-0210">Decarboxylase</keyword>
<keyword evidence="8" id="KW-0670">Pyruvate</keyword>
<evidence type="ECO:0000256" key="3">
    <source>
        <dbReference type="ARBA" id="ARBA00022813"/>
    </source>
</evidence>
<organism evidence="9">
    <name type="scientific">viral metagenome</name>
    <dbReference type="NCBI Taxonomy" id="1070528"/>
    <lineage>
        <taxon>unclassified sequences</taxon>
        <taxon>metagenomes</taxon>
        <taxon>organismal metagenomes</taxon>
    </lineage>
</organism>
<dbReference type="AlphaFoldDB" id="A0A6M3IRP7"/>
<dbReference type="SUPFAM" id="SSF56276">
    <property type="entry name" value="S-adenosylmethionine decarboxylase"/>
    <property type="match status" value="1"/>
</dbReference>
<name>A0A6M3IRP7_9ZZZZ</name>
<dbReference type="Pfam" id="PF02675">
    <property type="entry name" value="AdoMet_dc"/>
    <property type="match status" value="1"/>
</dbReference>
<dbReference type="GO" id="GO:0004014">
    <property type="term" value="F:adenosylmethionine decarboxylase activity"/>
    <property type="evidence" value="ECO:0007669"/>
    <property type="project" value="InterPro"/>
</dbReference>
<keyword evidence="4" id="KW-0620">Polyamine biosynthesis</keyword>
<dbReference type="EMBL" id="MT141391">
    <property type="protein sequence ID" value="QJA59974.1"/>
    <property type="molecule type" value="Genomic_DNA"/>
</dbReference>
<evidence type="ECO:0000256" key="8">
    <source>
        <dbReference type="ARBA" id="ARBA00023317"/>
    </source>
</evidence>
<accession>A0A6M3IRP7</accession>
<keyword evidence="5" id="KW-0865">Zymogen</keyword>
<dbReference type="Gene3D" id="3.60.90.10">
    <property type="entry name" value="S-adenosylmethionine decarboxylase"/>
    <property type="match status" value="1"/>
</dbReference>
<reference evidence="9" key="1">
    <citation type="submission" date="2020-03" db="EMBL/GenBank/DDBJ databases">
        <title>The deep terrestrial virosphere.</title>
        <authorList>
            <person name="Holmfeldt K."/>
            <person name="Nilsson E."/>
            <person name="Simone D."/>
            <person name="Lopez-Fernandez M."/>
            <person name="Wu X."/>
            <person name="de Brujin I."/>
            <person name="Lundin D."/>
            <person name="Andersson A."/>
            <person name="Bertilsson S."/>
            <person name="Dopson M."/>
        </authorList>
    </citation>
    <scope>NUCLEOTIDE SEQUENCE</scope>
    <source>
        <strain evidence="9">MM415B01211</strain>
    </source>
</reference>
<evidence type="ECO:0000256" key="7">
    <source>
        <dbReference type="ARBA" id="ARBA00023270"/>
    </source>
</evidence>
<evidence type="ECO:0000256" key="1">
    <source>
        <dbReference type="ARBA" id="ARBA00001928"/>
    </source>
</evidence>
<keyword evidence="7" id="KW-0704">Schiff base</keyword>
<dbReference type="InterPro" id="IPR003826">
    <property type="entry name" value="AdoMetDC_fam_prok"/>
</dbReference>
<evidence type="ECO:0000313" key="9">
    <source>
        <dbReference type="EMBL" id="QJA59974.1"/>
    </source>
</evidence>
<evidence type="ECO:0000256" key="6">
    <source>
        <dbReference type="ARBA" id="ARBA00023239"/>
    </source>
</evidence>
<dbReference type="GO" id="GO:0008295">
    <property type="term" value="P:spermidine biosynthetic process"/>
    <property type="evidence" value="ECO:0007669"/>
    <property type="project" value="InterPro"/>
</dbReference>
<gene>
    <name evidence="9" type="ORF">MM415B01211_0006</name>
</gene>
<dbReference type="InterPro" id="IPR016067">
    <property type="entry name" value="S-AdoMet_deCO2ase_core"/>
</dbReference>
<keyword evidence="3" id="KW-0068">Autocatalytic cleavage</keyword>
<evidence type="ECO:0000256" key="2">
    <source>
        <dbReference type="ARBA" id="ARBA00022793"/>
    </source>
</evidence>
<proteinExistence type="predicted"/>
<evidence type="ECO:0000256" key="5">
    <source>
        <dbReference type="ARBA" id="ARBA00023145"/>
    </source>
</evidence>
<sequence length="118" mass="13855">MKEIFGYELIMDVPGCDLSIMSSKRKLEEYADSLCRLVGMKKYGKTQLPYFGANELYTKGYSMLQFIETSSITGHFSEYWKKAYINLFSCKEYDHLSVVDFTKTFFKSNDIKYKLLVR</sequence>